<organism evidence="1">
    <name type="scientific">hydrothermal vent metagenome</name>
    <dbReference type="NCBI Taxonomy" id="652676"/>
    <lineage>
        <taxon>unclassified sequences</taxon>
        <taxon>metagenomes</taxon>
        <taxon>ecological metagenomes</taxon>
    </lineage>
</organism>
<proteinExistence type="predicted"/>
<evidence type="ECO:0008006" key="2">
    <source>
        <dbReference type="Google" id="ProtNLM"/>
    </source>
</evidence>
<evidence type="ECO:0000313" key="1">
    <source>
        <dbReference type="EMBL" id="VAX20983.1"/>
    </source>
</evidence>
<dbReference type="AlphaFoldDB" id="A0A3B1C8I5"/>
<gene>
    <name evidence="1" type="ORF">MNBD_IGNAVI01-1621</name>
</gene>
<dbReference type="EMBL" id="UOGD01000183">
    <property type="protein sequence ID" value="VAX20983.1"/>
    <property type="molecule type" value="Genomic_DNA"/>
</dbReference>
<name>A0A3B1C8I5_9ZZZZ</name>
<protein>
    <recommendedName>
        <fullName evidence="2">PorV/PorQ family protein</fullName>
    </recommendedName>
</protein>
<accession>A0A3B1C8I5</accession>
<sequence>MKQLILLPLFLFSLNLLISAQGEGALPGQTLQRSLPLIGAGQIGAAKPNNDPIGYYLNPAILGYTSQNNHASLYFMPSKAEWIKSFGLDLTWDTFGFNIGFNLEEYDLPISVGFGYMHDKFSYGVFNGKESYDSFNNFSFGVGIDYGILLSFGMSIKPYESHLGGNNPENETISHEANGTAFDYGTMIIVPISKLLFNNVKWELSNTTSIKPTTNFTLGYSLTNVGDEIVYGDNEQADPISRTARLGYTIDFGFDAYINKNKLNIITYSFTAEVEDILIKQNETGFDGYQSFLGDIDVGKNLIQLKADDKVIVHKGHTINLFETLTITTGSFTGRGYPEVKNTNGYGFSSEGLLKLFSYSADNTTLNYIAKHFVVEYYDVTIFADWGQFETDMQGISLYMKNIEL</sequence>
<reference evidence="1" key="1">
    <citation type="submission" date="2018-06" db="EMBL/GenBank/DDBJ databases">
        <authorList>
            <person name="Zhirakovskaya E."/>
        </authorList>
    </citation>
    <scope>NUCLEOTIDE SEQUENCE</scope>
</reference>